<organism evidence="1">
    <name type="scientific">bioreactor metagenome</name>
    <dbReference type="NCBI Taxonomy" id="1076179"/>
    <lineage>
        <taxon>unclassified sequences</taxon>
        <taxon>metagenomes</taxon>
        <taxon>ecological metagenomes</taxon>
    </lineage>
</organism>
<reference evidence="1" key="1">
    <citation type="submission" date="2019-08" db="EMBL/GenBank/DDBJ databases">
        <authorList>
            <person name="Kucharzyk K."/>
            <person name="Murdoch R.W."/>
            <person name="Higgins S."/>
            <person name="Loffler F."/>
        </authorList>
    </citation>
    <scope>NUCLEOTIDE SEQUENCE</scope>
</reference>
<proteinExistence type="predicted"/>
<name>A0A644VBC8_9ZZZZ</name>
<gene>
    <name evidence="1" type="ORF">SDC9_34577</name>
</gene>
<dbReference type="NCBIfam" id="TIGR04183">
    <property type="entry name" value="Por_Secre_tail"/>
    <property type="match status" value="1"/>
</dbReference>
<dbReference type="EMBL" id="VSSQ01000260">
    <property type="protein sequence ID" value="MPL88551.1"/>
    <property type="molecule type" value="Genomic_DNA"/>
</dbReference>
<evidence type="ECO:0000313" key="1">
    <source>
        <dbReference type="EMBL" id="MPL88551.1"/>
    </source>
</evidence>
<accession>A0A644VBC8</accession>
<comment type="caution">
    <text evidence="1">The sequence shown here is derived from an EMBL/GenBank/DDBJ whole genome shotgun (WGS) entry which is preliminary data.</text>
</comment>
<protein>
    <submittedName>
        <fullName evidence="1">Uncharacterized protein</fullName>
    </submittedName>
</protein>
<sequence length="347" mass="38537">MLLIIPALAIFVFAKANPLVPPSVVLSEIAFDANNNWVLELQTFDGGPYMMIDSIQIETSTGLSLLKNIHYTTPYIIIVRNDSLTSPLNINPLGDSVQVTYFFYAYPIVTSSVVFGNCDGSRIRGTKTGESIAGVPPHFNYSRLYSLDKSPTIGIENDTTGMCCTMKGNIYDMNNELLNIPGGKFEFYYCPAGFYSKADGSYTARMYSFKNTITTLFYYTSENKGQWLNIKPIHVEGNPDSIIEMDIYLKSPLSDVELIEYGSSSVLKIYPNPAVTSSFNYEVSIPVKSAESFLELMSANGQQVGLFNLFENSGKINLPANLPAGNYTVRLFVKKKHYATEKLIISK</sequence>
<dbReference type="InterPro" id="IPR026444">
    <property type="entry name" value="Secre_tail"/>
</dbReference>
<dbReference type="AlphaFoldDB" id="A0A644VBC8"/>